<dbReference type="AlphaFoldDB" id="S8DGJ9"/>
<reference evidence="1 2" key="1">
    <citation type="journal article" date="2012" name="Science">
        <title>The Paleozoic origin of enzymatic lignin decomposition reconstructed from 31 fungal genomes.</title>
        <authorList>
            <person name="Floudas D."/>
            <person name="Binder M."/>
            <person name="Riley R."/>
            <person name="Barry K."/>
            <person name="Blanchette R.A."/>
            <person name="Henrissat B."/>
            <person name="Martinez A.T."/>
            <person name="Otillar R."/>
            <person name="Spatafora J.W."/>
            <person name="Yadav J.S."/>
            <person name="Aerts A."/>
            <person name="Benoit I."/>
            <person name="Boyd A."/>
            <person name="Carlson A."/>
            <person name="Copeland A."/>
            <person name="Coutinho P.M."/>
            <person name="de Vries R.P."/>
            <person name="Ferreira P."/>
            <person name="Findley K."/>
            <person name="Foster B."/>
            <person name="Gaskell J."/>
            <person name="Glotzer D."/>
            <person name="Gorecki P."/>
            <person name="Heitman J."/>
            <person name="Hesse C."/>
            <person name="Hori C."/>
            <person name="Igarashi K."/>
            <person name="Jurgens J.A."/>
            <person name="Kallen N."/>
            <person name="Kersten P."/>
            <person name="Kohler A."/>
            <person name="Kuees U."/>
            <person name="Kumar T.K.A."/>
            <person name="Kuo A."/>
            <person name="LaButti K."/>
            <person name="Larrondo L.F."/>
            <person name="Lindquist E."/>
            <person name="Ling A."/>
            <person name="Lombard V."/>
            <person name="Lucas S."/>
            <person name="Lundell T."/>
            <person name="Martin R."/>
            <person name="McLaughlin D.J."/>
            <person name="Morgenstern I."/>
            <person name="Morin E."/>
            <person name="Murat C."/>
            <person name="Nagy L.G."/>
            <person name="Nolan M."/>
            <person name="Ohm R.A."/>
            <person name="Patyshakuliyeva A."/>
            <person name="Rokas A."/>
            <person name="Ruiz-Duenas F.J."/>
            <person name="Sabat G."/>
            <person name="Salamov A."/>
            <person name="Samejima M."/>
            <person name="Schmutz J."/>
            <person name="Slot J.C."/>
            <person name="St John F."/>
            <person name="Stenlid J."/>
            <person name="Sun H."/>
            <person name="Sun S."/>
            <person name="Syed K."/>
            <person name="Tsang A."/>
            <person name="Wiebenga A."/>
            <person name="Young D."/>
            <person name="Pisabarro A."/>
            <person name="Eastwood D.C."/>
            <person name="Martin F."/>
            <person name="Cullen D."/>
            <person name="Grigoriev I.V."/>
            <person name="Hibbett D.S."/>
        </authorList>
    </citation>
    <scope>NUCLEOTIDE SEQUENCE</scope>
    <source>
        <strain evidence="2">FP-58527</strain>
    </source>
</reference>
<name>S8DGJ9_FOMSC</name>
<gene>
    <name evidence="1" type="ORF">FOMPIDRAFT_94257</name>
</gene>
<keyword evidence="2" id="KW-1185">Reference proteome</keyword>
<dbReference type="HOGENOM" id="CLU_1061876_0_0_1"/>
<organism evidence="1 2">
    <name type="scientific">Fomitopsis schrenkii</name>
    <name type="common">Brown rot fungus</name>
    <dbReference type="NCBI Taxonomy" id="2126942"/>
    <lineage>
        <taxon>Eukaryota</taxon>
        <taxon>Fungi</taxon>
        <taxon>Dikarya</taxon>
        <taxon>Basidiomycota</taxon>
        <taxon>Agaricomycotina</taxon>
        <taxon>Agaricomycetes</taxon>
        <taxon>Polyporales</taxon>
        <taxon>Fomitopsis</taxon>
    </lineage>
</organism>
<protein>
    <submittedName>
        <fullName evidence="1">Uncharacterized protein</fullName>
    </submittedName>
</protein>
<dbReference type="EMBL" id="KE504396">
    <property type="protein sequence ID" value="EPS92676.1"/>
    <property type="molecule type" value="Genomic_DNA"/>
</dbReference>
<evidence type="ECO:0000313" key="2">
    <source>
        <dbReference type="Proteomes" id="UP000015241"/>
    </source>
</evidence>
<sequence length="262" mass="29466">MHSAISGHVVLLASQQRVNLLKTEECWQQTFSPTIRIHELQPTVDGETQTQPVPGFKWLIYQVVVLAPFAVLSFPFDVEGGQILVVDVVEPEPALLHVKQPWFTPFRRGCVTTDSNVHRVHAHSVVALGDRDTDGLFDLTNKVVGRALEGYTEEPILLAPFTRDITDCLVEDVGTAEAGLFREFVCTCLLTEFAVWWDMDLPTSVGMLRYKSLWDITRFFDTTFALTTFVGQAPQQLGGQLLCKYLPSLARLACQDHSRFRD</sequence>
<dbReference type="OrthoDB" id="3071225at2759"/>
<dbReference type="Proteomes" id="UP000015241">
    <property type="component" value="Unassembled WGS sequence"/>
</dbReference>
<accession>S8DGJ9</accession>
<proteinExistence type="predicted"/>
<evidence type="ECO:0000313" key="1">
    <source>
        <dbReference type="EMBL" id="EPS92676.1"/>
    </source>
</evidence>
<dbReference type="InParanoid" id="S8DGJ9"/>